<keyword evidence="4" id="KW-1185">Reference proteome</keyword>
<dbReference type="OrthoDB" id="9791630at2"/>
<dbReference type="SUPFAM" id="SSF52833">
    <property type="entry name" value="Thioredoxin-like"/>
    <property type="match status" value="2"/>
</dbReference>
<dbReference type="InterPro" id="IPR013766">
    <property type="entry name" value="Thioredoxin_domain"/>
</dbReference>
<organism evidence="3 4">
    <name type="scientific">Leucothrix arctica</name>
    <dbReference type="NCBI Taxonomy" id="1481894"/>
    <lineage>
        <taxon>Bacteria</taxon>
        <taxon>Pseudomonadati</taxon>
        <taxon>Pseudomonadota</taxon>
        <taxon>Gammaproteobacteria</taxon>
        <taxon>Thiotrichales</taxon>
        <taxon>Thiotrichaceae</taxon>
        <taxon>Leucothrix</taxon>
    </lineage>
</organism>
<proteinExistence type="predicted"/>
<protein>
    <recommendedName>
        <fullName evidence="2">Thioredoxin domain-containing protein</fullName>
    </recommendedName>
</protein>
<gene>
    <name evidence="3" type="ORF">DKT75_05550</name>
</gene>
<evidence type="ECO:0000313" key="4">
    <source>
        <dbReference type="Proteomes" id="UP000245506"/>
    </source>
</evidence>
<sequence length="351" mass="39804">MKTPQLPLHLLLGLITSLLMVVSLPSYSDSKTTGKFLGAQSTVYPSWFKSSFLEFADDVEEAAEEGKRLAIIFHQDGCPYCNLLIEKNLSQQDIKKLMQTKLDVVELNIWGSREVVSVAGKTYAENDFAKALNIQYTPTVLFFNEEGKVALRLNGYREPSEFKRALEYVTGKHEKTQSYSQYIATNRITKSNETLNTQAFFDKAPYNIALPKAGFDKPLAVFFEQTNCPNCDKFHTVNLAKSDTQSIVKQFKNVQLDMWSDTPVTTPNGETITARKWAEKLSVTYAPSVVFFGKDGQEVIRLEAMFKAFHTASSFDYVLSEAYKTQPSLQNYITERAEHIREQGNDVNLWD</sequence>
<dbReference type="EMBL" id="QGKL01000016">
    <property type="protein sequence ID" value="PWQ97930.1"/>
    <property type="molecule type" value="Genomic_DNA"/>
</dbReference>
<reference evidence="3 4" key="1">
    <citation type="submission" date="2018-05" db="EMBL/GenBank/DDBJ databases">
        <title>Leucothrix arctica sp. nov., isolated from Arctic seawater.</title>
        <authorList>
            <person name="Choi A."/>
            <person name="Baek K."/>
        </authorList>
    </citation>
    <scope>NUCLEOTIDE SEQUENCE [LARGE SCALE GENOMIC DNA]</scope>
    <source>
        <strain evidence="3 4">IMCC9719</strain>
    </source>
</reference>
<dbReference type="Pfam" id="PF13098">
    <property type="entry name" value="Thioredoxin_2"/>
    <property type="match status" value="2"/>
</dbReference>
<dbReference type="Proteomes" id="UP000245506">
    <property type="component" value="Unassembled WGS sequence"/>
</dbReference>
<dbReference type="Gene3D" id="3.40.30.10">
    <property type="entry name" value="Glutaredoxin"/>
    <property type="match status" value="2"/>
</dbReference>
<dbReference type="InterPro" id="IPR012336">
    <property type="entry name" value="Thioredoxin-like_fold"/>
</dbReference>
<dbReference type="InterPro" id="IPR051099">
    <property type="entry name" value="AGR/TXD"/>
</dbReference>
<dbReference type="PROSITE" id="PS51352">
    <property type="entry name" value="THIOREDOXIN_2"/>
    <property type="match status" value="1"/>
</dbReference>
<name>A0A317CNN6_9GAMM</name>
<evidence type="ECO:0000259" key="2">
    <source>
        <dbReference type="PROSITE" id="PS51352"/>
    </source>
</evidence>
<keyword evidence="1" id="KW-0732">Signal</keyword>
<feature type="domain" description="Thioredoxin" evidence="2">
    <location>
        <begin position="18"/>
        <end position="171"/>
    </location>
</feature>
<dbReference type="AlphaFoldDB" id="A0A317CNN6"/>
<dbReference type="PANTHER" id="PTHR15337:SF11">
    <property type="entry name" value="THIOREDOXIN DOMAIN-CONTAINING PROTEIN"/>
    <property type="match status" value="1"/>
</dbReference>
<evidence type="ECO:0000313" key="3">
    <source>
        <dbReference type="EMBL" id="PWQ97930.1"/>
    </source>
</evidence>
<comment type="caution">
    <text evidence="3">The sequence shown here is derived from an EMBL/GenBank/DDBJ whole genome shotgun (WGS) entry which is preliminary data.</text>
</comment>
<evidence type="ECO:0000256" key="1">
    <source>
        <dbReference type="ARBA" id="ARBA00022729"/>
    </source>
</evidence>
<dbReference type="RefSeq" id="WP_109822436.1">
    <property type="nucleotide sequence ID" value="NZ_QGKL01000016.1"/>
</dbReference>
<dbReference type="PANTHER" id="PTHR15337">
    <property type="entry name" value="ANTERIOR GRADIENT PROTEIN-RELATED"/>
    <property type="match status" value="1"/>
</dbReference>
<dbReference type="InterPro" id="IPR036249">
    <property type="entry name" value="Thioredoxin-like_sf"/>
</dbReference>
<accession>A0A317CNN6</accession>